<keyword evidence="3" id="KW-1185">Reference proteome</keyword>
<organism evidence="2 3">
    <name type="scientific">Streptoalloteichus tenebrarius (strain ATCC 17920 / DSM 40477 / JCM 4838 / CBS 697.72 / NBRC 16177 / NCIMB 11028 / NRRL B-12390 / A12253. 1 / ISP 5477)</name>
    <name type="common">Streptomyces tenebrarius</name>
    <dbReference type="NCBI Taxonomy" id="1933"/>
    <lineage>
        <taxon>Bacteria</taxon>
        <taxon>Bacillati</taxon>
        <taxon>Actinomycetota</taxon>
        <taxon>Actinomycetes</taxon>
        <taxon>Pseudonocardiales</taxon>
        <taxon>Pseudonocardiaceae</taxon>
        <taxon>Streptoalloteichus</taxon>
    </lineage>
</organism>
<dbReference type="InterPro" id="IPR015330">
    <property type="entry name" value="DNA_primase/pol_bifunc_N"/>
</dbReference>
<feature type="domain" description="DNA primase/polymerase bifunctional N-terminal" evidence="1">
    <location>
        <begin position="15"/>
        <end position="161"/>
    </location>
</feature>
<protein>
    <submittedName>
        <fullName evidence="2">Bifunctional DNA primase/polymerase, N-terminal</fullName>
    </submittedName>
</protein>
<evidence type="ECO:0000313" key="3">
    <source>
        <dbReference type="Proteomes" id="UP001205311"/>
    </source>
</evidence>
<evidence type="ECO:0000313" key="2">
    <source>
        <dbReference type="EMBL" id="MCP2258085.1"/>
    </source>
</evidence>
<gene>
    <name evidence="2" type="ORF">LX15_001772</name>
</gene>
<sequence length="194" mass="21173">MDRTVHPWARRADAAVDYARHGWKLLPGAIWDGRHYTRGHHTRVVSDLEPVLPVERATSDLYRVSRWWRTAPWSVLAVTGEKFDVITAPTTVAMAATHTMPWRHNPCPVAVSPSVVRFFVAPGAALRPDLATVPGVEVLPAGSLVPLPPTPVRCGVVTWWVSPSSLGWRLGSSLAVQAALVAVTQWPTTSPSRG</sequence>
<proteinExistence type="predicted"/>
<evidence type="ECO:0000259" key="1">
    <source>
        <dbReference type="Pfam" id="PF09250"/>
    </source>
</evidence>
<dbReference type="Pfam" id="PF09250">
    <property type="entry name" value="Prim-Pol"/>
    <property type="match status" value="1"/>
</dbReference>
<comment type="caution">
    <text evidence="2">The sequence shown here is derived from an EMBL/GenBank/DDBJ whole genome shotgun (WGS) entry which is preliminary data.</text>
</comment>
<accession>A0ABT1HRE3</accession>
<name>A0ABT1HRE3_STRSD</name>
<reference evidence="2 3" key="1">
    <citation type="submission" date="2022-06" db="EMBL/GenBank/DDBJ databases">
        <title>Genomic Encyclopedia of Archaeal and Bacterial Type Strains, Phase II (KMG-II): from individual species to whole genera.</title>
        <authorList>
            <person name="Goeker M."/>
        </authorList>
    </citation>
    <scope>NUCLEOTIDE SEQUENCE [LARGE SCALE GENOMIC DNA]</scope>
    <source>
        <strain evidence="2 3">DSM 40477</strain>
    </source>
</reference>
<dbReference type="Proteomes" id="UP001205311">
    <property type="component" value="Unassembled WGS sequence"/>
</dbReference>
<dbReference type="EMBL" id="JAMTCP010000006">
    <property type="protein sequence ID" value="MCP2258085.1"/>
    <property type="molecule type" value="Genomic_DNA"/>
</dbReference>